<dbReference type="InterPro" id="IPR037883">
    <property type="entry name" value="Knr4/Smi1-like_sf"/>
</dbReference>
<sequence>MNPVKEKISQAFDNVNDDYSPIVEQARRYLKYASLIDLDESFKMGHQPWEGPYSFAVTLYQPAKKSWLGKWIPKEYQNFLLTFNGCFIHGFCLYGLPPSMQRKTPLMNRKVLECLSLQEANLSWIHGYNVDKNECFHFGGRTYTYEENVGYFIRNKTNIICARNNGEIIGEWNDFTTFLQDELEVVEAMMREKTPEDWWS</sequence>
<dbReference type="EMBL" id="CVRB01000005">
    <property type="protein sequence ID" value="CRK84578.1"/>
    <property type="molecule type" value="Genomic_DNA"/>
</dbReference>
<organism evidence="1 2">
    <name type="scientific">Neobacillus massiliamazoniensis</name>
    <dbReference type="NCBI Taxonomy" id="1499688"/>
    <lineage>
        <taxon>Bacteria</taxon>
        <taxon>Bacillati</taxon>
        <taxon>Bacillota</taxon>
        <taxon>Bacilli</taxon>
        <taxon>Bacillales</taxon>
        <taxon>Bacillaceae</taxon>
        <taxon>Neobacillus</taxon>
    </lineage>
</organism>
<protein>
    <recommendedName>
        <fullName evidence="3">SMI1/KNR4 family protein</fullName>
    </recommendedName>
</protein>
<dbReference type="Gene3D" id="3.40.1580.10">
    <property type="entry name" value="SMI1/KNR4-like"/>
    <property type="match status" value="1"/>
</dbReference>
<dbReference type="SUPFAM" id="SSF160631">
    <property type="entry name" value="SMI1/KNR4-like"/>
    <property type="match status" value="1"/>
</dbReference>
<accession>A0A0U1P357</accession>
<dbReference type="Proteomes" id="UP000199087">
    <property type="component" value="Unassembled WGS sequence"/>
</dbReference>
<dbReference type="AlphaFoldDB" id="A0A0U1P357"/>
<evidence type="ECO:0008006" key="3">
    <source>
        <dbReference type="Google" id="ProtNLM"/>
    </source>
</evidence>
<gene>
    <name evidence="1" type="ORF">BN000_04620</name>
</gene>
<keyword evidence="2" id="KW-1185">Reference proteome</keyword>
<evidence type="ECO:0000313" key="2">
    <source>
        <dbReference type="Proteomes" id="UP000199087"/>
    </source>
</evidence>
<evidence type="ECO:0000313" key="1">
    <source>
        <dbReference type="EMBL" id="CRK84578.1"/>
    </source>
</evidence>
<proteinExistence type="predicted"/>
<dbReference type="OrthoDB" id="2355620at2"/>
<reference evidence="2" key="1">
    <citation type="submission" date="2015-05" db="EMBL/GenBank/DDBJ databases">
        <authorList>
            <person name="Urmite Genomes"/>
        </authorList>
    </citation>
    <scope>NUCLEOTIDE SEQUENCE [LARGE SCALE GENOMIC DNA]</scope>
    <source>
        <strain evidence="2">LF1</strain>
    </source>
</reference>
<name>A0A0U1P357_9BACI</name>